<evidence type="ECO:0000313" key="3">
    <source>
        <dbReference type="Proteomes" id="UP000004994"/>
    </source>
</evidence>
<proteinExistence type="predicted"/>
<evidence type="ECO:0000259" key="1">
    <source>
        <dbReference type="Pfam" id="PF07727"/>
    </source>
</evidence>
<protein>
    <recommendedName>
        <fullName evidence="1">Reverse transcriptase Ty1/copia-type domain-containing protein</fullName>
    </recommendedName>
</protein>
<reference evidence="2" key="2">
    <citation type="submission" date="2019-01" db="UniProtKB">
        <authorList>
            <consortium name="EnsemblPlants"/>
        </authorList>
    </citation>
    <scope>IDENTIFICATION</scope>
    <source>
        <strain evidence="2">cv. Heinz 1706</strain>
    </source>
</reference>
<dbReference type="InterPro" id="IPR013103">
    <property type="entry name" value="RVT_2"/>
</dbReference>
<dbReference type="STRING" id="4081.A0A3Q7GP61"/>
<reference evidence="2" key="1">
    <citation type="journal article" date="2012" name="Nature">
        <title>The tomato genome sequence provides insights into fleshy fruit evolution.</title>
        <authorList>
            <consortium name="Tomato Genome Consortium"/>
        </authorList>
    </citation>
    <scope>NUCLEOTIDE SEQUENCE [LARGE SCALE GENOMIC DNA]</scope>
    <source>
        <strain evidence="2">cv. Heinz 1706</strain>
    </source>
</reference>
<dbReference type="Proteomes" id="UP000004994">
    <property type="component" value="Chromosome 6"/>
</dbReference>
<accession>A0A3Q7GP61</accession>
<dbReference type="EnsemblPlants" id="Solyc06g011277.1.1">
    <property type="protein sequence ID" value="Solyc06g011277.1.1"/>
    <property type="gene ID" value="Solyc06g011277.1"/>
</dbReference>
<name>A0A3Q7GP61_SOLLC</name>
<dbReference type="Gramene" id="Solyc06g011277.1.1">
    <property type="protein sequence ID" value="Solyc06g011277.1.1"/>
    <property type="gene ID" value="Solyc06g011277.1"/>
</dbReference>
<keyword evidence="3" id="KW-1185">Reference proteome</keyword>
<dbReference type="AlphaFoldDB" id="A0A3Q7GP61"/>
<dbReference type="Pfam" id="PF07727">
    <property type="entry name" value="RVT_2"/>
    <property type="match status" value="1"/>
</dbReference>
<feature type="domain" description="Reverse transcriptase Ty1/copia-type" evidence="1">
    <location>
        <begin position="57"/>
        <end position="125"/>
    </location>
</feature>
<dbReference type="InParanoid" id="A0A3Q7GP61"/>
<sequence length="188" mass="21135">MSTILTIAAPVPGRPPEEAAAAAAPRCLEACSSGAAPSRSLQQQRCAVRQQARRSQDNSQQIDELKKELCKSFSMKNLGHAKQILGMIITRLRDKRKIYLSQKNYIERVLDRFNMKNVKFVSTPLAGYTKLSKKLCPTTIEEKENMAKVPYSSVIGSLMYAMVCIRPDFRGSYFMEVEVVEVCCTIYN</sequence>
<organism evidence="2">
    <name type="scientific">Solanum lycopersicum</name>
    <name type="common">Tomato</name>
    <name type="synonym">Lycopersicon esculentum</name>
    <dbReference type="NCBI Taxonomy" id="4081"/>
    <lineage>
        <taxon>Eukaryota</taxon>
        <taxon>Viridiplantae</taxon>
        <taxon>Streptophyta</taxon>
        <taxon>Embryophyta</taxon>
        <taxon>Tracheophyta</taxon>
        <taxon>Spermatophyta</taxon>
        <taxon>Magnoliopsida</taxon>
        <taxon>eudicotyledons</taxon>
        <taxon>Gunneridae</taxon>
        <taxon>Pentapetalae</taxon>
        <taxon>asterids</taxon>
        <taxon>lamiids</taxon>
        <taxon>Solanales</taxon>
        <taxon>Solanaceae</taxon>
        <taxon>Solanoideae</taxon>
        <taxon>Solaneae</taxon>
        <taxon>Solanum</taxon>
        <taxon>Solanum subgen. Lycopersicon</taxon>
    </lineage>
</organism>
<evidence type="ECO:0000313" key="2">
    <source>
        <dbReference type="EnsemblPlants" id="Solyc06g011277.1.1"/>
    </source>
</evidence>